<dbReference type="Gene3D" id="2.40.70.10">
    <property type="entry name" value="Acid Proteases"/>
    <property type="match status" value="1"/>
</dbReference>
<feature type="region of interest" description="Disordered" evidence="1">
    <location>
        <begin position="1"/>
        <end position="43"/>
    </location>
</feature>
<dbReference type="Proteomes" id="UP001151760">
    <property type="component" value="Unassembled WGS sequence"/>
</dbReference>
<evidence type="ECO:0000313" key="2">
    <source>
        <dbReference type="EMBL" id="GJU02568.1"/>
    </source>
</evidence>
<reference evidence="2" key="2">
    <citation type="submission" date="2022-01" db="EMBL/GenBank/DDBJ databases">
        <authorList>
            <person name="Yamashiro T."/>
            <person name="Shiraishi A."/>
            <person name="Satake H."/>
            <person name="Nakayama K."/>
        </authorList>
    </citation>
    <scope>NUCLEOTIDE SEQUENCE</scope>
</reference>
<dbReference type="CDD" id="cd00303">
    <property type="entry name" value="retropepsin_like"/>
    <property type="match status" value="1"/>
</dbReference>
<name>A0ABQ5ITP2_9ASTR</name>
<evidence type="ECO:0000313" key="3">
    <source>
        <dbReference type="Proteomes" id="UP001151760"/>
    </source>
</evidence>
<sequence length="584" mass="65016">MGGSHSREGLDLSDYSDDEDDYKSQSDSEQEYKDAQEYDHKSSSAAVDDLDVKLKALKNTHNILLTTLTQSNCTYTPKPNGSYQTSSLITISSNLTMTSLRENSSVMKKRRTNTGTNLDSWYKDSGIKASDENKVKVYGKDFMGWAKPELAYGTMWETNEDTMWENSSLLSFKTRNDLLEEFEGVSVNGGMIRIEAKDSRVVDKGESNMLLMSGEKEGKPHSSGVNQLDIKTGKIMTEWKFEKDETEISMRDIENDTKWSQLDPSESTFLGRYSVSVSALHKRPRRNKVQYVEVILFYNGLDVPTKQILDSKGAIPTKTTADAKVAIQEMAESQLNNLGREIKKVNEKVYVAQVGCEQCIGPHYTKDSPLKEEGKTLEEACYTQFGAPFQQGGKYRAAAPGFYKETMQILHSTKSAIKNQGASIKALEIQIEQISKVLQERGFESLPSSTETNPRDHVKSISTTVEADMTPIAKGSYGLQCLDTFSYGATRADYSLPQKEKDPESFTLPCYIYNVCFENALADLGASVSVMPLSTYLNLGLGELAHTKLTVELADKTMKCPKGIAENVLVGIGKFVFLIDFDDV</sequence>
<feature type="compositionally biased region" description="Basic and acidic residues" evidence="1">
    <location>
        <begin position="1"/>
        <end position="10"/>
    </location>
</feature>
<gene>
    <name evidence="2" type="ORF">Tco_1112906</name>
</gene>
<proteinExistence type="predicted"/>
<dbReference type="EMBL" id="BQNB010021074">
    <property type="protein sequence ID" value="GJU02568.1"/>
    <property type="molecule type" value="Genomic_DNA"/>
</dbReference>
<reference evidence="2" key="1">
    <citation type="journal article" date="2022" name="Int. J. Mol. Sci.">
        <title>Draft Genome of Tanacetum Coccineum: Genomic Comparison of Closely Related Tanacetum-Family Plants.</title>
        <authorList>
            <person name="Yamashiro T."/>
            <person name="Shiraishi A."/>
            <person name="Nakayama K."/>
            <person name="Satake H."/>
        </authorList>
    </citation>
    <scope>NUCLEOTIDE SEQUENCE</scope>
</reference>
<dbReference type="PANTHER" id="PTHR33067">
    <property type="entry name" value="RNA-DIRECTED DNA POLYMERASE-RELATED"/>
    <property type="match status" value="1"/>
</dbReference>
<evidence type="ECO:0000256" key="1">
    <source>
        <dbReference type="SAM" id="MobiDB-lite"/>
    </source>
</evidence>
<feature type="compositionally biased region" description="Basic and acidic residues" evidence="1">
    <location>
        <begin position="22"/>
        <end position="42"/>
    </location>
</feature>
<protein>
    <submittedName>
        <fullName evidence="2">Uncharacterized protein</fullName>
    </submittedName>
</protein>
<dbReference type="InterPro" id="IPR021109">
    <property type="entry name" value="Peptidase_aspartic_dom_sf"/>
</dbReference>
<keyword evidence="3" id="KW-1185">Reference proteome</keyword>
<dbReference type="PANTHER" id="PTHR33067:SF9">
    <property type="entry name" value="RNA-DIRECTED DNA POLYMERASE"/>
    <property type="match status" value="1"/>
</dbReference>
<comment type="caution">
    <text evidence="2">The sequence shown here is derived from an EMBL/GenBank/DDBJ whole genome shotgun (WGS) entry which is preliminary data.</text>
</comment>
<accession>A0ABQ5ITP2</accession>
<organism evidence="2 3">
    <name type="scientific">Tanacetum coccineum</name>
    <dbReference type="NCBI Taxonomy" id="301880"/>
    <lineage>
        <taxon>Eukaryota</taxon>
        <taxon>Viridiplantae</taxon>
        <taxon>Streptophyta</taxon>
        <taxon>Embryophyta</taxon>
        <taxon>Tracheophyta</taxon>
        <taxon>Spermatophyta</taxon>
        <taxon>Magnoliopsida</taxon>
        <taxon>eudicotyledons</taxon>
        <taxon>Gunneridae</taxon>
        <taxon>Pentapetalae</taxon>
        <taxon>asterids</taxon>
        <taxon>campanulids</taxon>
        <taxon>Asterales</taxon>
        <taxon>Asteraceae</taxon>
        <taxon>Asteroideae</taxon>
        <taxon>Anthemideae</taxon>
        <taxon>Anthemidinae</taxon>
        <taxon>Tanacetum</taxon>
    </lineage>
</organism>